<keyword evidence="3 7" id="KW-0133">Cell shape</keyword>
<evidence type="ECO:0000256" key="4">
    <source>
        <dbReference type="ARBA" id="ARBA00022984"/>
    </source>
</evidence>
<comment type="similarity">
    <text evidence="1 7">Belongs to the MurCDEF family. MurE subfamily.</text>
</comment>
<organism evidence="12 13">
    <name type="scientific">Mycolicibacterium arabiense</name>
    <dbReference type="NCBI Taxonomy" id="1286181"/>
    <lineage>
        <taxon>Bacteria</taxon>
        <taxon>Bacillati</taxon>
        <taxon>Actinomycetota</taxon>
        <taxon>Actinomycetes</taxon>
        <taxon>Mycobacteriales</taxon>
        <taxon>Mycobacteriaceae</taxon>
        <taxon>Mycolicibacterium</taxon>
    </lineage>
</organism>
<feature type="binding site" evidence="7">
    <location>
        <position position="45"/>
    </location>
    <ligand>
        <name>UDP-N-acetyl-alpha-D-muramoyl-L-alanyl-D-glutamate</name>
        <dbReference type="ChEBI" id="CHEBI:83900"/>
    </ligand>
</feature>
<feature type="binding site" evidence="7">
    <location>
        <position position="199"/>
    </location>
    <ligand>
        <name>UDP-N-acetyl-alpha-D-muramoyl-L-alanyl-D-glutamate</name>
        <dbReference type="ChEBI" id="CHEBI:83900"/>
    </ligand>
</feature>
<dbReference type="GO" id="GO:0000287">
    <property type="term" value="F:magnesium ion binding"/>
    <property type="evidence" value="ECO:0007669"/>
    <property type="project" value="UniProtKB-UniRule"/>
</dbReference>
<keyword evidence="7" id="KW-0460">Magnesium</keyword>
<comment type="subcellular location">
    <subcellularLocation>
        <location evidence="7 8">Cytoplasm</location>
    </subcellularLocation>
</comment>
<keyword evidence="13" id="KW-1185">Reference proteome</keyword>
<evidence type="ECO:0000259" key="10">
    <source>
        <dbReference type="Pfam" id="PF02875"/>
    </source>
</evidence>
<dbReference type="InterPro" id="IPR036565">
    <property type="entry name" value="Mur-like_cat_sf"/>
</dbReference>
<feature type="binding site" evidence="7">
    <location>
        <begin position="122"/>
        <end position="128"/>
    </location>
    <ligand>
        <name>ATP</name>
        <dbReference type="ChEBI" id="CHEBI:30616"/>
    </ligand>
</feature>
<dbReference type="KEGG" id="marz:MARA_39140"/>
<dbReference type="EMBL" id="AP022593">
    <property type="protein sequence ID" value="BBY50446.1"/>
    <property type="molecule type" value="Genomic_DNA"/>
</dbReference>
<keyword evidence="7" id="KW-0963">Cytoplasm</keyword>
<keyword evidence="7 12" id="KW-0436">Ligase</keyword>
<dbReference type="EC" id="6.3.2.-" evidence="7"/>
<dbReference type="InterPro" id="IPR000713">
    <property type="entry name" value="Mur_ligase_N"/>
</dbReference>
<feature type="domain" description="Mur ligase N-terminal catalytic" evidence="9">
    <location>
        <begin position="44"/>
        <end position="87"/>
    </location>
</feature>
<dbReference type="GO" id="GO:0016881">
    <property type="term" value="F:acid-amino acid ligase activity"/>
    <property type="evidence" value="ECO:0007669"/>
    <property type="project" value="UniProtKB-UniRule"/>
</dbReference>
<dbReference type="Gene3D" id="3.90.190.20">
    <property type="entry name" value="Mur ligase, C-terminal domain"/>
    <property type="match status" value="1"/>
</dbReference>
<feature type="domain" description="Mur ligase central" evidence="11">
    <location>
        <begin position="120"/>
        <end position="318"/>
    </location>
</feature>
<evidence type="ECO:0000256" key="3">
    <source>
        <dbReference type="ARBA" id="ARBA00022960"/>
    </source>
</evidence>
<evidence type="ECO:0000256" key="1">
    <source>
        <dbReference type="ARBA" id="ARBA00005898"/>
    </source>
</evidence>
<comment type="cofactor">
    <cofactor evidence="7">
        <name>Mg(2+)</name>
        <dbReference type="ChEBI" id="CHEBI:18420"/>
    </cofactor>
</comment>
<dbReference type="PANTHER" id="PTHR23135">
    <property type="entry name" value="MUR LIGASE FAMILY MEMBER"/>
    <property type="match status" value="1"/>
</dbReference>
<dbReference type="AlphaFoldDB" id="A0A7I7S2D2"/>
<dbReference type="GO" id="GO:0005737">
    <property type="term" value="C:cytoplasm"/>
    <property type="evidence" value="ECO:0007669"/>
    <property type="project" value="UniProtKB-SubCell"/>
</dbReference>
<comment type="function">
    <text evidence="7">Catalyzes the addition of an amino acid to the nucleotide precursor UDP-N-acetylmuramoyl-L-alanyl-D-glutamate (UMAG) in the biosynthesis of bacterial cell-wall peptidoglycan.</text>
</comment>
<evidence type="ECO:0000256" key="6">
    <source>
        <dbReference type="ARBA" id="ARBA00023316"/>
    </source>
</evidence>
<gene>
    <name evidence="12" type="primary">murE_2</name>
    <name evidence="7" type="synonym">murE</name>
    <name evidence="12" type="ORF">MARA_39140</name>
</gene>
<dbReference type="GO" id="GO:0009252">
    <property type="term" value="P:peptidoglycan biosynthetic process"/>
    <property type="evidence" value="ECO:0007669"/>
    <property type="project" value="UniProtKB-UniRule"/>
</dbReference>
<geneLocation type="plasmid" evidence="13">
    <name>pjcm18538 dna</name>
</geneLocation>
<dbReference type="SUPFAM" id="SSF53244">
    <property type="entry name" value="MurD-like peptide ligases, peptide-binding domain"/>
    <property type="match status" value="1"/>
</dbReference>
<dbReference type="Pfam" id="PF02875">
    <property type="entry name" value="Mur_ligase_C"/>
    <property type="match status" value="1"/>
</dbReference>
<dbReference type="RefSeq" id="WP_163919916.1">
    <property type="nucleotide sequence ID" value="NZ_AP022593.1"/>
</dbReference>
<dbReference type="GO" id="GO:0051301">
    <property type="term" value="P:cell division"/>
    <property type="evidence" value="ECO:0007669"/>
    <property type="project" value="UniProtKB-KW"/>
</dbReference>
<dbReference type="NCBIfam" id="TIGR01085">
    <property type="entry name" value="murE"/>
    <property type="match status" value="1"/>
</dbReference>
<dbReference type="InterPro" id="IPR013221">
    <property type="entry name" value="Mur_ligase_cen"/>
</dbReference>
<dbReference type="Gene3D" id="3.40.1390.10">
    <property type="entry name" value="MurE/MurF, N-terminal domain"/>
    <property type="match status" value="1"/>
</dbReference>
<dbReference type="GO" id="GO:0008360">
    <property type="term" value="P:regulation of cell shape"/>
    <property type="evidence" value="ECO:0007669"/>
    <property type="project" value="UniProtKB-KW"/>
</dbReference>
<keyword evidence="7" id="KW-0547">Nucleotide-binding</keyword>
<dbReference type="Proteomes" id="UP000467428">
    <property type="component" value="Chromosome"/>
</dbReference>
<dbReference type="InterPro" id="IPR035911">
    <property type="entry name" value="MurE/MurF_N"/>
</dbReference>
<dbReference type="Pfam" id="PF08245">
    <property type="entry name" value="Mur_ligase_M"/>
    <property type="match status" value="1"/>
</dbReference>
<dbReference type="Gene3D" id="3.40.1190.10">
    <property type="entry name" value="Mur-like, catalytic domain"/>
    <property type="match status" value="1"/>
</dbReference>
<feature type="binding site" evidence="7">
    <location>
        <position position="191"/>
    </location>
    <ligand>
        <name>UDP-N-acetyl-alpha-D-muramoyl-L-alanyl-D-glutamate</name>
        <dbReference type="ChEBI" id="CHEBI:83900"/>
    </ligand>
</feature>
<evidence type="ECO:0000313" key="13">
    <source>
        <dbReference type="Proteomes" id="UP000467428"/>
    </source>
</evidence>
<dbReference type="PANTHER" id="PTHR23135:SF4">
    <property type="entry name" value="UDP-N-ACETYLMURAMOYL-L-ALANYL-D-GLUTAMATE--2,6-DIAMINOPIMELATE LIGASE MURE HOMOLOG, CHLOROPLASTIC"/>
    <property type="match status" value="1"/>
</dbReference>
<proteinExistence type="inferred from homology"/>
<feature type="modified residue" description="N6-carboxylysine" evidence="7">
    <location>
        <position position="231"/>
    </location>
</feature>
<reference evidence="12 13" key="1">
    <citation type="journal article" date="2019" name="Emerg. Microbes Infect.">
        <title>Comprehensive subspecies identification of 175 nontuberculous mycobacteria species based on 7547 genomic profiles.</title>
        <authorList>
            <person name="Matsumoto Y."/>
            <person name="Kinjo T."/>
            <person name="Motooka D."/>
            <person name="Nabeya D."/>
            <person name="Jung N."/>
            <person name="Uechi K."/>
            <person name="Horii T."/>
            <person name="Iida T."/>
            <person name="Fujita J."/>
            <person name="Nakamura S."/>
        </authorList>
    </citation>
    <scope>NUCLEOTIDE SEQUENCE [LARGE SCALE GENOMIC DNA]</scope>
    <source>
        <strain evidence="12 13">JCM 18538</strain>
    </source>
</reference>
<name>A0A7I7S2D2_9MYCO</name>
<dbReference type="GO" id="GO:0071555">
    <property type="term" value="P:cell wall organization"/>
    <property type="evidence" value="ECO:0007669"/>
    <property type="project" value="UniProtKB-KW"/>
</dbReference>
<accession>A0A7I7S2D2</accession>
<dbReference type="GO" id="GO:0005524">
    <property type="term" value="F:ATP binding"/>
    <property type="evidence" value="ECO:0007669"/>
    <property type="project" value="UniProtKB-UniRule"/>
</dbReference>
<dbReference type="SUPFAM" id="SSF53623">
    <property type="entry name" value="MurD-like peptide ligases, catalytic domain"/>
    <property type="match status" value="1"/>
</dbReference>
<feature type="binding site" evidence="7">
    <location>
        <position position="197"/>
    </location>
    <ligand>
        <name>UDP-N-acetyl-alpha-D-muramoyl-L-alanyl-D-glutamate</name>
        <dbReference type="ChEBI" id="CHEBI:83900"/>
    </ligand>
</feature>
<dbReference type="InterPro" id="IPR036615">
    <property type="entry name" value="Mur_ligase_C_dom_sf"/>
</dbReference>
<evidence type="ECO:0000256" key="7">
    <source>
        <dbReference type="HAMAP-Rule" id="MF_00208"/>
    </source>
</evidence>
<evidence type="ECO:0000256" key="5">
    <source>
        <dbReference type="ARBA" id="ARBA00023306"/>
    </source>
</evidence>
<feature type="binding site" evidence="7">
    <location>
        <begin position="164"/>
        <end position="165"/>
    </location>
    <ligand>
        <name>UDP-N-acetyl-alpha-D-muramoyl-L-alanyl-D-glutamate</name>
        <dbReference type="ChEBI" id="CHEBI:83900"/>
    </ligand>
</feature>
<sequence length="529" mass="56062">MVDSDAGRAPTAAVSVADVAAFLQTKVIGPADAGRLALRDLVDDSRVLRPGDAYVAIPGTRWHGLDFENEAVAAGAVLAISDRPSSVLPTLIVDNPRAVVGPLAAWFHQRPSRRVRVFGVTGTNGKTSTAHFIEAGLAAAGECTGLISGARIQGPNWGLIPTRTTPEAATLQRTLAHFHREGVSACAVEVSSHAIAQRRVDGTKFRAMAFTNLSHDHLDYHGTMQAYFATKASMFTSDRTQIAVVNVDDAHGARLASNTTVPTWTCSTVDPSADVYAEDVVCTESGSRFTACTPAGTAGVCLQTLGPHQVSNAVVALTSLIADGIDPIAAAEGVSFLTAITGRCKPVHAGQRFTAIVDYMHNTAGQRTLLPYLRQLTKRRLILVVGASGSRDPSKRRPLGQVAATYADTVIVTDESPEDDDPAVLRRDVLAGARRARHAHVIEEPNRHRALELAVSAARPGDVLVVAGRGSDTTLRRGSHTSHFDDHAQLHQIITAAIGTRGPTAAELARRGRATTSVWVRNSPGTSRE</sequence>
<comment type="caution">
    <text evidence="7">Lacks conserved residue(s) required for the propagation of feature annotation.</text>
</comment>
<evidence type="ECO:0000256" key="8">
    <source>
        <dbReference type="RuleBase" id="RU004135"/>
    </source>
</evidence>
<evidence type="ECO:0000259" key="11">
    <source>
        <dbReference type="Pfam" id="PF08245"/>
    </source>
</evidence>
<keyword evidence="7" id="KW-0067">ATP-binding</keyword>
<evidence type="ECO:0000259" key="9">
    <source>
        <dbReference type="Pfam" id="PF01225"/>
    </source>
</evidence>
<keyword evidence="5 7" id="KW-0131">Cell cycle</keyword>
<keyword evidence="4 7" id="KW-0573">Peptidoglycan synthesis</keyword>
<comment type="pathway">
    <text evidence="7 8">Cell wall biogenesis; peptidoglycan biosynthesis.</text>
</comment>
<dbReference type="InterPro" id="IPR005761">
    <property type="entry name" value="UDP-N-AcMur-Glu-dNH2Pim_ligase"/>
</dbReference>
<comment type="PTM">
    <text evidence="7">Carboxylation is probably crucial for Mg(2+) binding and, consequently, for the gamma-phosphate positioning of ATP.</text>
</comment>
<dbReference type="Pfam" id="PF01225">
    <property type="entry name" value="Mur_ligase"/>
    <property type="match status" value="1"/>
</dbReference>
<dbReference type="NCBIfam" id="NF001126">
    <property type="entry name" value="PRK00139.1-4"/>
    <property type="match status" value="1"/>
</dbReference>
<keyword evidence="2 7" id="KW-0132">Cell division</keyword>
<feature type="domain" description="Mur ligase C-terminal" evidence="10">
    <location>
        <begin position="342"/>
        <end position="470"/>
    </location>
</feature>
<dbReference type="SUPFAM" id="SSF63418">
    <property type="entry name" value="MurE/MurF N-terminal domain"/>
    <property type="match status" value="1"/>
</dbReference>
<keyword evidence="6 7" id="KW-0961">Cell wall biogenesis/degradation</keyword>
<dbReference type="HAMAP" id="MF_00208">
    <property type="entry name" value="MurE"/>
    <property type="match status" value="1"/>
</dbReference>
<dbReference type="UniPathway" id="UPA00219"/>
<evidence type="ECO:0000313" key="12">
    <source>
        <dbReference type="EMBL" id="BBY50446.1"/>
    </source>
</evidence>
<protein>
    <recommendedName>
        <fullName evidence="7">UDP-N-acetylmuramyl-tripeptide synthetase</fullName>
        <ecNumber evidence="7">6.3.2.-</ecNumber>
    </recommendedName>
    <alternativeName>
        <fullName evidence="7">UDP-MurNAc-tripeptide synthetase</fullName>
    </alternativeName>
</protein>
<dbReference type="InterPro" id="IPR004101">
    <property type="entry name" value="Mur_ligase_C"/>
</dbReference>
<evidence type="ECO:0000256" key="2">
    <source>
        <dbReference type="ARBA" id="ARBA00022618"/>
    </source>
</evidence>